<evidence type="ECO:0000256" key="1">
    <source>
        <dbReference type="SAM" id="Phobius"/>
    </source>
</evidence>
<feature type="transmembrane region" description="Helical" evidence="1">
    <location>
        <begin position="39"/>
        <end position="58"/>
    </location>
</feature>
<dbReference type="Proteomes" id="UP000541583">
    <property type="component" value="Unassembled WGS sequence"/>
</dbReference>
<sequence>MKKKQSLSLYWKCQLIGWSVASLYWGYTGITSESFDPLLGLLLFITDVGFYILITHLYRNFALRHQWQLLGLKQLLPRIIPSVIVLGLAFTVVTIVKIYFLKCWFIPGFQQPFAEFVQMNRQTIFVTGIRLMSIWLLAYHLYQYEQREIRIAKENARLTIITREAQLNNLSAQLNPHFLFNSLNNIKALVIENPESARRGIDLLSDILRTSLYSGDMMLTSVNNEIELVKDYLELEKLRFEERLQFSIKVDDELLKTAILRLSVQTLVENAIKHGIAKLKDGGLVSIRVEQFPKHILISVQNPGHLDMDQSASGVGLKNLQERLELQYKGKATFTITGRMPGVVLATIMIPNS</sequence>
<keyword evidence="4" id="KW-0418">Kinase</keyword>
<comment type="caution">
    <text evidence="4">The sequence shown here is derived from an EMBL/GenBank/DDBJ whole genome shotgun (WGS) entry which is preliminary data.</text>
</comment>
<dbReference type="Proteomes" id="UP000548326">
    <property type="component" value="Unassembled WGS sequence"/>
</dbReference>
<accession>A0A1N7EQ95</accession>
<dbReference type="InterPro" id="IPR036890">
    <property type="entry name" value="HATPase_C_sf"/>
</dbReference>
<dbReference type="GO" id="GO:0000155">
    <property type="term" value="F:phosphorelay sensor kinase activity"/>
    <property type="evidence" value="ECO:0007669"/>
    <property type="project" value="InterPro"/>
</dbReference>
<protein>
    <submittedName>
        <fullName evidence="4">Sensor histidine kinase YesM</fullName>
    </submittedName>
</protein>
<keyword evidence="4" id="KW-0808">Transferase</keyword>
<keyword evidence="1" id="KW-0812">Transmembrane</keyword>
<gene>
    <name evidence="4" type="ORF">HDF22_000679</name>
    <name evidence="3" type="ORF">HDF23_004679</name>
</gene>
<dbReference type="Pfam" id="PF06580">
    <property type="entry name" value="His_kinase"/>
    <property type="match status" value="1"/>
</dbReference>
<feature type="transmembrane region" description="Helical" evidence="1">
    <location>
        <begin position="79"/>
        <end position="101"/>
    </location>
</feature>
<evidence type="ECO:0000259" key="2">
    <source>
        <dbReference type="Pfam" id="PF06580"/>
    </source>
</evidence>
<dbReference type="EMBL" id="JACHCA010000002">
    <property type="protein sequence ID" value="MBB6126574.1"/>
    <property type="molecule type" value="Genomic_DNA"/>
</dbReference>
<dbReference type="GO" id="GO:0016020">
    <property type="term" value="C:membrane"/>
    <property type="evidence" value="ECO:0007669"/>
    <property type="project" value="InterPro"/>
</dbReference>
<dbReference type="EMBL" id="JACHCB010000015">
    <property type="protein sequence ID" value="MBB6111906.1"/>
    <property type="molecule type" value="Genomic_DNA"/>
</dbReference>
<dbReference type="PANTHER" id="PTHR34220">
    <property type="entry name" value="SENSOR HISTIDINE KINASE YPDA"/>
    <property type="match status" value="1"/>
</dbReference>
<keyword evidence="1" id="KW-0472">Membrane</keyword>
<dbReference type="InterPro" id="IPR010559">
    <property type="entry name" value="Sig_transdc_His_kin_internal"/>
</dbReference>
<feature type="domain" description="Signal transduction histidine kinase internal region" evidence="2">
    <location>
        <begin position="165"/>
        <end position="244"/>
    </location>
</feature>
<keyword evidence="1" id="KW-1133">Transmembrane helix</keyword>
<reference evidence="5 6" key="1">
    <citation type="submission" date="2020-08" db="EMBL/GenBank/DDBJ databases">
        <title>Genomic Encyclopedia of Type Strains, Phase IV (KMG-V): Genome sequencing to study the core and pangenomes of soil and plant-associated prokaryotes.</title>
        <authorList>
            <person name="Whitman W."/>
        </authorList>
    </citation>
    <scope>NUCLEOTIDE SEQUENCE [LARGE SCALE GENOMIC DNA]</scope>
    <source>
        <strain evidence="3 5">ANJLi2</strain>
        <strain evidence="4 6">MP601</strain>
    </source>
</reference>
<evidence type="ECO:0000313" key="5">
    <source>
        <dbReference type="Proteomes" id="UP000541583"/>
    </source>
</evidence>
<evidence type="ECO:0000313" key="4">
    <source>
        <dbReference type="EMBL" id="MBB6126574.1"/>
    </source>
</evidence>
<dbReference type="SUPFAM" id="SSF55874">
    <property type="entry name" value="ATPase domain of HSP90 chaperone/DNA topoisomerase II/histidine kinase"/>
    <property type="match status" value="1"/>
</dbReference>
<dbReference type="STRING" id="354630.SAMN05421821_11512"/>
<feature type="transmembrane region" description="Helical" evidence="1">
    <location>
        <begin position="9"/>
        <end position="27"/>
    </location>
</feature>
<name>A0A1N7EQ95_9SPHI</name>
<proteinExistence type="predicted"/>
<dbReference type="PANTHER" id="PTHR34220:SF9">
    <property type="entry name" value="SIGNAL TRANSDUCTION HISTIDINE KINASE INTERNAL REGION DOMAIN-CONTAINING PROTEIN"/>
    <property type="match status" value="1"/>
</dbReference>
<dbReference type="Gene3D" id="3.30.565.10">
    <property type="entry name" value="Histidine kinase-like ATPase, C-terminal domain"/>
    <property type="match status" value="1"/>
</dbReference>
<dbReference type="AlphaFoldDB" id="A0A1N7EQ95"/>
<dbReference type="OrthoDB" id="9792992at2"/>
<evidence type="ECO:0000313" key="3">
    <source>
        <dbReference type="EMBL" id="MBB6111906.1"/>
    </source>
</evidence>
<dbReference type="RefSeq" id="WP_076376769.1">
    <property type="nucleotide sequence ID" value="NZ_FTMG01000015.1"/>
</dbReference>
<dbReference type="InterPro" id="IPR050640">
    <property type="entry name" value="Bact_2-comp_sensor_kinase"/>
</dbReference>
<keyword evidence="5" id="KW-1185">Reference proteome</keyword>
<organism evidence="4 6">
    <name type="scientific">Mucilaginibacter lappiensis</name>
    <dbReference type="NCBI Taxonomy" id="354630"/>
    <lineage>
        <taxon>Bacteria</taxon>
        <taxon>Pseudomonadati</taxon>
        <taxon>Bacteroidota</taxon>
        <taxon>Sphingobacteriia</taxon>
        <taxon>Sphingobacteriales</taxon>
        <taxon>Sphingobacteriaceae</taxon>
        <taxon>Mucilaginibacter</taxon>
    </lineage>
</organism>
<evidence type="ECO:0000313" key="6">
    <source>
        <dbReference type="Proteomes" id="UP000548326"/>
    </source>
</evidence>